<dbReference type="RefSeq" id="WP_111634391.1">
    <property type="nucleotide sequence ID" value="NZ_QLLR01000014.1"/>
</dbReference>
<keyword evidence="2" id="KW-0808">Transferase</keyword>
<proteinExistence type="inferred from homology"/>
<gene>
    <name evidence="5" type="ORF">LY11_02932</name>
</gene>
<organism evidence="5 6">
    <name type="scientific">Pedobacter cryoconitis</name>
    <dbReference type="NCBI Taxonomy" id="188932"/>
    <lineage>
        <taxon>Bacteria</taxon>
        <taxon>Pseudomonadati</taxon>
        <taxon>Bacteroidota</taxon>
        <taxon>Sphingobacteriia</taxon>
        <taxon>Sphingobacteriales</taxon>
        <taxon>Sphingobacteriaceae</taxon>
        <taxon>Pedobacter</taxon>
    </lineage>
</organism>
<dbReference type="Gene3D" id="3.40.1190.20">
    <property type="match status" value="1"/>
</dbReference>
<dbReference type="InterPro" id="IPR002173">
    <property type="entry name" value="Carboh/pur_kinase_PfkB_CS"/>
</dbReference>
<protein>
    <submittedName>
        <fullName evidence="5">Fructokinase</fullName>
    </submittedName>
</protein>
<accession>A0A327SKG3</accession>
<feature type="domain" description="Carbohydrate kinase PfkB" evidence="4">
    <location>
        <begin position="23"/>
        <end position="286"/>
    </location>
</feature>
<dbReference type="InterPro" id="IPR050306">
    <property type="entry name" value="PfkB_Carbo_kinase"/>
</dbReference>
<reference evidence="5 6" key="1">
    <citation type="submission" date="2018-06" db="EMBL/GenBank/DDBJ databases">
        <title>Genomic Encyclopedia of Archaeal and Bacterial Type Strains, Phase II (KMG-II): from individual species to whole genera.</title>
        <authorList>
            <person name="Goeker M."/>
        </authorList>
    </citation>
    <scope>NUCLEOTIDE SEQUENCE [LARGE SCALE GENOMIC DNA]</scope>
    <source>
        <strain evidence="5 6">DSM 14825</strain>
    </source>
</reference>
<evidence type="ECO:0000259" key="4">
    <source>
        <dbReference type="Pfam" id="PF00294"/>
    </source>
</evidence>
<dbReference type="EMBL" id="QLLR01000014">
    <property type="protein sequence ID" value="RAJ29228.1"/>
    <property type="molecule type" value="Genomic_DNA"/>
</dbReference>
<dbReference type="Pfam" id="PF00294">
    <property type="entry name" value="PfkB"/>
    <property type="match status" value="1"/>
</dbReference>
<dbReference type="OrthoDB" id="9813569at2"/>
<dbReference type="Proteomes" id="UP000249754">
    <property type="component" value="Unassembled WGS sequence"/>
</dbReference>
<evidence type="ECO:0000256" key="2">
    <source>
        <dbReference type="ARBA" id="ARBA00022679"/>
    </source>
</evidence>
<name>A0A327SKG3_9SPHI</name>
<keyword evidence="3 5" id="KW-0418">Kinase</keyword>
<evidence type="ECO:0000313" key="5">
    <source>
        <dbReference type="EMBL" id="RAJ29228.1"/>
    </source>
</evidence>
<sequence>MSRKNSLQVVCFGEVLWDNFPAGKKPGGAVMNVAYHLKNLGVNSHLISRVGADQNGTELMQVMKDSGVATAYVQLDQEHKTSTVEVTTDQDNEVRYEIVKPVAWDYIAYENPHIRLVAQADALVYGSLSGRCETSRRTLEKLLALAHYKVMDVNLRAPDYEPDYIATLLCQTDLLKLNLEELTIISDWFSQDCQTEIERIELLRNKFSIPEIVVTKGSKGASYYGDQAEHHWSAYAIQVQDTVGSGDSFLAGLLAMKLSNEYINDTLDFAVGLSAFITTKAGACPPYKIAEVNKFIRTYKKEWSVDRWPNPAS</sequence>
<dbReference type="PANTHER" id="PTHR43085:SF57">
    <property type="entry name" value="CARBOHYDRATE KINASE PFKB DOMAIN-CONTAINING PROTEIN"/>
    <property type="match status" value="1"/>
</dbReference>
<dbReference type="PROSITE" id="PS00584">
    <property type="entry name" value="PFKB_KINASES_2"/>
    <property type="match status" value="1"/>
</dbReference>
<dbReference type="STRING" id="188932.AY601_2182"/>
<dbReference type="InterPro" id="IPR011611">
    <property type="entry name" value="PfkB_dom"/>
</dbReference>
<comment type="similarity">
    <text evidence="1">Belongs to the carbohydrate kinase PfkB family.</text>
</comment>
<dbReference type="SUPFAM" id="SSF53613">
    <property type="entry name" value="Ribokinase-like"/>
    <property type="match status" value="1"/>
</dbReference>
<comment type="caution">
    <text evidence="5">The sequence shown here is derived from an EMBL/GenBank/DDBJ whole genome shotgun (WGS) entry which is preliminary data.</text>
</comment>
<evidence type="ECO:0000313" key="6">
    <source>
        <dbReference type="Proteomes" id="UP000249754"/>
    </source>
</evidence>
<dbReference type="InterPro" id="IPR029056">
    <property type="entry name" value="Ribokinase-like"/>
</dbReference>
<dbReference type="PANTHER" id="PTHR43085">
    <property type="entry name" value="HEXOKINASE FAMILY MEMBER"/>
    <property type="match status" value="1"/>
</dbReference>
<dbReference type="GO" id="GO:0016301">
    <property type="term" value="F:kinase activity"/>
    <property type="evidence" value="ECO:0007669"/>
    <property type="project" value="UniProtKB-KW"/>
</dbReference>
<evidence type="ECO:0000256" key="1">
    <source>
        <dbReference type="ARBA" id="ARBA00010688"/>
    </source>
</evidence>
<evidence type="ECO:0000256" key="3">
    <source>
        <dbReference type="ARBA" id="ARBA00022777"/>
    </source>
</evidence>
<dbReference type="AlphaFoldDB" id="A0A327SKG3"/>
<dbReference type="CDD" id="cd01167">
    <property type="entry name" value="bac_FRK"/>
    <property type="match status" value="1"/>
</dbReference>